<sequence>MEAAMADAGSNTTRRRVDPGRDVTDCGHTAIGQRSGLTVVTDWLDASIESIVIDATRTNRRIMTGLERVSNAFFLPTRFLLPSCPGCFAAFGFNRTLSLAEVAVSCHSSTALERSIFALTHLTVHFLRSQPLSCLEIHLQIQSHHPDSHAPSAMLCRGPIHLPLENINHPLNCSSSSSWRPQSTIVTPELASFHLFLHQSGERKRTLLPGARSVIVIFSVALANLFTNIDSNSAKVFTKSLGSSAYHSKAVAVKLLTNCRKSKASLPPALASRSAFLSAGTFRRRILEPGVQMSCPNAHRAGLAVFVHLFPEHWLLPPERSGSMVDRQLLLLSSNLSIQLPILPSNKPSSVSVLLFTGVDIPVGRIVAFAVTTKTLPPVILLLVAGALDWESLSKTEILL</sequence>
<protein>
    <submittedName>
        <fullName evidence="2">Uncharacterized protein</fullName>
    </submittedName>
</protein>
<proteinExistence type="predicted"/>
<dbReference type="AlphaFoldDB" id="A0ABD0V9V1"/>
<evidence type="ECO:0000256" key="1">
    <source>
        <dbReference type="SAM" id="MobiDB-lite"/>
    </source>
</evidence>
<dbReference type="Proteomes" id="UP001552299">
    <property type="component" value="Unassembled WGS sequence"/>
</dbReference>
<evidence type="ECO:0000313" key="2">
    <source>
        <dbReference type="EMBL" id="KAL0921368.1"/>
    </source>
</evidence>
<organism evidence="2 3">
    <name type="scientific">Dendrobium thyrsiflorum</name>
    <name type="common">Pinecone-like raceme dendrobium</name>
    <name type="synonym">Orchid</name>
    <dbReference type="NCBI Taxonomy" id="117978"/>
    <lineage>
        <taxon>Eukaryota</taxon>
        <taxon>Viridiplantae</taxon>
        <taxon>Streptophyta</taxon>
        <taxon>Embryophyta</taxon>
        <taxon>Tracheophyta</taxon>
        <taxon>Spermatophyta</taxon>
        <taxon>Magnoliopsida</taxon>
        <taxon>Liliopsida</taxon>
        <taxon>Asparagales</taxon>
        <taxon>Orchidaceae</taxon>
        <taxon>Epidendroideae</taxon>
        <taxon>Malaxideae</taxon>
        <taxon>Dendrobiinae</taxon>
        <taxon>Dendrobium</taxon>
    </lineage>
</organism>
<feature type="region of interest" description="Disordered" evidence="1">
    <location>
        <begin position="1"/>
        <end position="22"/>
    </location>
</feature>
<keyword evidence="3" id="KW-1185">Reference proteome</keyword>
<evidence type="ECO:0000313" key="3">
    <source>
        <dbReference type="Proteomes" id="UP001552299"/>
    </source>
</evidence>
<gene>
    <name evidence="2" type="ORF">M5K25_008432</name>
</gene>
<comment type="caution">
    <text evidence="2">The sequence shown here is derived from an EMBL/GenBank/DDBJ whole genome shotgun (WGS) entry which is preliminary data.</text>
</comment>
<dbReference type="EMBL" id="JANQDX010000007">
    <property type="protein sequence ID" value="KAL0921368.1"/>
    <property type="molecule type" value="Genomic_DNA"/>
</dbReference>
<reference evidence="2 3" key="1">
    <citation type="journal article" date="2024" name="Plant Biotechnol. J.">
        <title>Dendrobium thyrsiflorum genome and its molecular insights into genes involved in important horticultural traits.</title>
        <authorList>
            <person name="Chen B."/>
            <person name="Wang J.Y."/>
            <person name="Zheng P.J."/>
            <person name="Li K.L."/>
            <person name="Liang Y.M."/>
            <person name="Chen X.F."/>
            <person name="Zhang C."/>
            <person name="Zhao X."/>
            <person name="He X."/>
            <person name="Zhang G.Q."/>
            <person name="Liu Z.J."/>
            <person name="Xu Q."/>
        </authorList>
    </citation>
    <scope>NUCLEOTIDE SEQUENCE [LARGE SCALE GENOMIC DNA]</scope>
    <source>
        <strain evidence="2">GZMU011</strain>
    </source>
</reference>
<name>A0ABD0V9V1_DENTH</name>
<accession>A0ABD0V9V1</accession>